<dbReference type="AlphaFoldDB" id="A0A3N4J145"/>
<evidence type="ECO:0000313" key="5">
    <source>
        <dbReference type="EMBL" id="RPA92093.1"/>
    </source>
</evidence>
<dbReference type="InterPro" id="IPR050776">
    <property type="entry name" value="Ank_Repeat/CDKN_Inhibitor"/>
</dbReference>
<sequence>TPLCWAAENGHEAVVKTLLAREDVNPNTPDTEYGQTPLCWAAENGHEAVVKTLLAREDVNPNTPDTRYGQTPLCWAARNGHEAVVKALLAREDVNPNMPDTIYGRTPLGWAARKGHEAVIKTLLAQEGVHTNTPDNLDKTPLSMAHSRGRNQIVKILQKKISHISNPTQYGGQAVTPQSAGHGWEYTAGMLRGGSDLGPDITDPEQPNVNLSTNPKKRKRISSYDE</sequence>
<dbReference type="Pfam" id="PF12796">
    <property type="entry name" value="Ank_2"/>
    <property type="match status" value="1"/>
</dbReference>
<feature type="compositionally biased region" description="Basic residues" evidence="4">
    <location>
        <begin position="215"/>
        <end position="226"/>
    </location>
</feature>
<dbReference type="InterPro" id="IPR036770">
    <property type="entry name" value="Ankyrin_rpt-contain_sf"/>
</dbReference>
<evidence type="ECO:0000256" key="2">
    <source>
        <dbReference type="ARBA" id="ARBA00023043"/>
    </source>
</evidence>
<dbReference type="PROSITE" id="PS50088">
    <property type="entry name" value="ANK_REPEAT"/>
    <property type="match status" value="2"/>
</dbReference>
<dbReference type="PANTHER" id="PTHR24201">
    <property type="entry name" value="ANK_REP_REGION DOMAIN-CONTAINING PROTEIN"/>
    <property type="match status" value="1"/>
</dbReference>
<evidence type="ECO:0000256" key="1">
    <source>
        <dbReference type="ARBA" id="ARBA00022737"/>
    </source>
</evidence>
<reference evidence="5 6" key="1">
    <citation type="journal article" date="2018" name="Nat. Ecol. Evol.">
        <title>Pezizomycetes genomes reveal the molecular basis of ectomycorrhizal truffle lifestyle.</title>
        <authorList>
            <person name="Murat C."/>
            <person name="Payen T."/>
            <person name="Noel B."/>
            <person name="Kuo A."/>
            <person name="Morin E."/>
            <person name="Chen J."/>
            <person name="Kohler A."/>
            <person name="Krizsan K."/>
            <person name="Balestrini R."/>
            <person name="Da Silva C."/>
            <person name="Montanini B."/>
            <person name="Hainaut M."/>
            <person name="Levati E."/>
            <person name="Barry K.W."/>
            <person name="Belfiori B."/>
            <person name="Cichocki N."/>
            <person name="Clum A."/>
            <person name="Dockter R.B."/>
            <person name="Fauchery L."/>
            <person name="Guy J."/>
            <person name="Iotti M."/>
            <person name="Le Tacon F."/>
            <person name="Lindquist E.A."/>
            <person name="Lipzen A."/>
            <person name="Malagnac F."/>
            <person name="Mello A."/>
            <person name="Molinier V."/>
            <person name="Miyauchi S."/>
            <person name="Poulain J."/>
            <person name="Riccioni C."/>
            <person name="Rubini A."/>
            <person name="Sitrit Y."/>
            <person name="Splivallo R."/>
            <person name="Traeger S."/>
            <person name="Wang M."/>
            <person name="Zifcakova L."/>
            <person name="Wipf D."/>
            <person name="Zambonelli A."/>
            <person name="Paolocci F."/>
            <person name="Nowrousian M."/>
            <person name="Ottonello S."/>
            <person name="Baldrian P."/>
            <person name="Spatafora J.W."/>
            <person name="Henrissat B."/>
            <person name="Nagy L.G."/>
            <person name="Aury J.M."/>
            <person name="Wincker P."/>
            <person name="Grigoriev I.V."/>
            <person name="Bonfante P."/>
            <person name="Martin F.M."/>
        </authorList>
    </citation>
    <scope>NUCLEOTIDE SEQUENCE [LARGE SCALE GENOMIC DNA]</scope>
    <source>
        <strain evidence="5 6">120613-1</strain>
    </source>
</reference>
<evidence type="ECO:0000313" key="6">
    <source>
        <dbReference type="Proteomes" id="UP000276215"/>
    </source>
</evidence>
<feature type="non-terminal residue" evidence="5">
    <location>
        <position position="1"/>
    </location>
</feature>
<dbReference type="SMART" id="SM00248">
    <property type="entry name" value="ANK"/>
    <property type="match status" value="5"/>
</dbReference>
<protein>
    <submittedName>
        <fullName evidence="5">Ankyrin</fullName>
    </submittedName>
</protein>
<proteinExistence type="predicted"/>
<dbReference type="Gene3D" id="1.25.40.20">
    <property type="entry name" value="Ankyrin repeat-containing domain"/>
    <property type="match status" value="3"/>
</dbReference>
<evidence type="ECO:0000256" key="3">
    <source>
        <dbReference type="PROSITE-ProRule" id="PRU00023"/>
    </source>
</evidence>
<organism evidence="5 6">
    <name type="scientific">Choiromyces venosus 120613-1</name>
    <dbReference type="NCBI Taxonomy" id="1336337"/>
    <lineage>
        <taxon>Eukaryota</taxon>
        <taxon>Fungi</taxon>
        <taxon>Dikarya</taxon>
        <taxon>Ascomycota</taxon>
        <taxon>Pezizomycotina</taxon>
        <taxon>Pezizomycetes</taxon>
        <taxon>Pezizales</taxon>
        <taxon>Tuberaceae</taxon>
        <taxon>Choiromyces</taxon>
    </lineage>
</organism>
<evidence type="ECO:0000256" key="4">
    <source>
        <dbReference type="SAM" id="MobiDB-lite"/>
    </source>
</evidence>
<dbReference type="OrthoDB" id="20872at2759"/>
<dbReference type="EMBL" id="ML120481">
    <property type="protein sequence ID" value="RPA92093.1"/>
    <property type="molecule type" value="Genomic_DNA"/>
</dbReference>
<name>A0A3N4J145_9PEZI</name>
<dbReference type="Pfam" id="PF00023">
    <property type="entry name" value="Ank"/>
    <property type="match status" value="1"/>
</dbReference>
<dbReference type="InterPro" id="IPR002110">
    <property type="entry name" value="Ankyrin_rpt"/>
</dbReference>
<feature type="compositionally biased region" description="Polar residues" evidence="4">
    <location>
        <begin position="205"/>
        <end position="214"/>
    </location>
</feature>
<keyword evidence="1" id="KW-0677">Repeat</keyword>
<feature type="repeat" description="ANK" evidence="3">
    <location>
        <begin position="68"/>
        <end position="101"/>
    </location>
</feature>
<dbReference type="STRING" id="1336337.A0A3N4J145"/>
<dbReference type="Proteomes" id="UP000276215">
    <property type="component" value="Unassembled WGS sequence"/>
</dbReference>
<gene>
    <name evidence="5" type="ORF">L873DRAFT_1711528</name>
</gene>
<keyword evidence="6" id="KW-1185">Reference proteome</keyword>
<keyword evidence="2 3" id="KW-0040">ANK repeat</keyword>
<feature type="region of interest" description="Disordered" evidence="4">
    <location>
        <begin position="195"/>
        <end position="226"/>
    </location>
</feature>
<feature type="repeat" description="ANK" evidence="3">
    <location>
        <begin position="103"/>
        <end position="136"/>
    </location>
</feature>
<dbReference type="SUPFAM" id="SSF48403">
    <property type="entry name" value="Ankyrin repeat"/>
    <property type="match status" value="1"/>
</dbReference>
<dbReference type="PROSITE" id="PS50297">
    <property type="entry name" value="ANK_REP_REGION"/>
    <property type="match status" value="2"/>
</dbReference>
<accession>A0A3N4J145</accession>